<comment type="caution">
    <text evidence="7">The sequence shown here is derived from an EMBL/GenBank/DDBJ whole genome shotgun (WGS) entry which is preliminary data.</text>
</comment>
<keyword evidence="4 6" id="KW-1133">Transmembrane helix</keyword>
<accession>A0AAD5QAV3</accession>
<name>A0AAD5QAV3_PYTIN</name>
<dbReference type="GO" id="GO:0016020">
    <property type="term" value="C:membrane"/>
    <property type="evidence" value="ECO:0007669"/>
    <property type="project" value="UniProtKB-SubCell"/>
</dbReference>
<feature type="transmembrane region" description="Helical" evidence="6">
    <location>
        <begin position="186"/>
        <end position="204"/>
    </location>
</feature>
<dbReference type="InterPro" id="IPR039309">
    <property type="entry name" value="BT1"/>
</dbReference>
<evidence type="ECO:0000256" key="1">
    <source>
        <dbReference type="ARBA" id="ARBA00004141"/>
    </source>
</evidence>
<evidence type="ECO:0000256" key="4">
    <source>
        <dbReference type="ARBA" id="ARBA00022989"/>
    </source>
</evidence>
<evidence type="ECO:0000256" key="2">
    <source>
        <dbReference type="ARBA" id="ARBA00022448"/>
    </source>
</evidence>
<proteinExistence type="predicted"/>
<dbReference type="EMBL" id="JAKCXM010000136">
    <property type="protein sequence ID" value="KAJ0401121.1"/>
    <property type="molecule type" value="Genomic_DNA"/>
</dbReference>
<dbReference type="AlphaFoldDB" id="A0AAD5QAV3"/>
<gene>
    <name evidence="7" type="ORF">P43SY_007212</name>
</gene>
<comment type="subcellular location">
    <subcellularLocation>
        <location evidence="1">Membrane</location>
        <topology evidence="1">Multi-pass membrane protein</topology>
    </subcellularLocation>
</comment>
<dbReference type="Proteomes" id="UP001209570">
    <property type="component" value="Unassembled WGS sequence"/>
</dbReference>
<keyword evidence="8" id="KW-1185">Reference proteome</keyword>
<keyword evidence="3 6" id="KW-0812">Transmembrane</keyword>
<keyword evidence="5 6" id="KW-0472">Membrane</keyword>
<feature type="transmembrane region" description="Helical" evidence="6">
    <location>
        <begin position="126"/>
        <end position="145"/>
    </location>
</feature>
<evidence type="ECO:0000256" key="5">
    <source>
        <dbReference type="ARBA" id="ARBA00023136"/>
    </source>
</evidence>
<evidence type="ECO:0000256" key="3">
    <source>
        <dbReference type="ARBA" id="ARBA00022692"/>
    </source>
</evidence>
<sequence>MASMTVQTSKADIVDRVSYISSATHAKDGDYNAVKTPDIEGGALRAGGAPNLWSRECFGLLSQYCAIGLVYGTLPGTVYPFLTAYLNMEGTQTASARVLLTMPWSFKFLFGIITDCFPIMGFRRRPYMLIGWVLCLTCLISMACMDPGKPYWVKPEFADKYSKVKDKDALGADITNPSAKNQGGKFIILMMLAAFGYIQAAVASDAVVCEFAQREPEACLRIAGGRGCKKTTGK</sequence>
<protein>
    <recommendedName>
        <fullName evidence="9">Transmembrane protein</fullName>
    </recommendedName>
</protein>
<dbReference type="Pfam" id="PF03092">
    <property type="entry name" value="BT1"/>
    <property type="match status" value="1"/>
</dbReference>
<organism evidence="7 8">
    <name type="scientific">Pythium insidiosum</name>
    <name type="common">Pythiosis disease agent</name>
    <dbReference type="NCBI Taxonomy" id="114742"/>
    <lineage>
        <taxon>Eukaryota</taxon>
        <taxon>Sar</taxon>
        <taxon>Stramenopiles</taxon>
        <taxon>Oomycota</taxon>
        <taxon>Peronosporomycetes</taxon>
        <taxon>Pythiales</taxon>
        <taxon>Pythiaceae</taxon>
        <taxon>Pythium</taxon>
    </lineage>
</organism>
<keyword evidence="2" id="KW-0813">Transport</keyword>
<evidence type="ECO:0000313" key="8">
    <source>
        <dbReference type="Proteomes" id="UP001209570"/>
    </source>
</evidence>
<feature type="transmembrane region" description="Helical" evidence="6">
    <location>
        <begin position="98"/>
        <end position="120"/>
    </location>
</feature>
<reference evidence="7" key="1">
    <citation type="submission" date="2021-12" db="EMBL/GenBank/DDBJ databases">
        <title>Prjna785345.</title>
        <authorList>
            <person name="Rujirawat T."/>
            <person name="Krajaejun T."/>
        </authorList>
    </citation>
    <scope>NUCLEOTIDE SEQUENCE</scope>
    <source>
        <strain evidence="7">Pi057C3</strain>
    </source>
</reference>
<evidence type="ECO:0000256" key="6">
    <source>
        <dbReference type="SAM" id="Phobius"/>
    </source>
</evidence>
<evidence type="ECO:0008006" key="9">
    <source>
        <dbReference type="Google" id="ProtNLM"/>
    </source>
</evidence>
<feature type="transmembrane region" description="Helical" evidence="6">
    <location>
        <begin position="61"/>
        <end position="86"/>
    </location>
</feature>
<dbReference type="PANTHER" id="PTHR31585">
    <property type="entry name" value="FOLATE-BIOPTERIN TRANSPORTER 1, CHLOROPLASTIC"/>
    <property type="match status" value="1"/>
</dbReference>
<evidence type="ECO:0000313" key="7">
    <source>
        <dbReference type="EMBL" id="KAJ0401121.1"/>
    </source>
</evidence>
<dbReference type="PANTHER" id="PTHR31585:SF5">
    <property type="entry name" value="RNA-BINDING S4 DOMAIN-CONTAINING PROTEIN"/>
    <property type="match status" value="1"/>
</dbReference>